<gene>
    <name evidence="2" type="ORF">COY90_05140</name>
</gene>
<reference evidence="3" key="1">
    <citation type="submission" date="2017-09" db="EMBL/GenBank/DDBJ databases">
        <title>Depth-based differentiation of microbial function through sediment-hosted aquifers and enrichment of novel symbionts in the deep terrestrial subsurface.</title>
        <authorList>
            <person name="Probst A.J."/>
            <person name="Ladd B."/>
            <person name="Jarett J.K."/>
            <person name="Geller-Mcgrath D.E."/>
            <person name="Sieber C.M.K."/>
            <person name="Emerson J.B."/>
            <person name="Anantharaman K."/>
            <person name="Thomas B.C."/>
            <person name="Malmstrom R."/>
            <person name="Stieglmeier M."/>
            <person name="Klingl A."/>
            <person name="Woyke T."/>
            <person name="Ryan C.M."/>
            <person name="Banfield J.F."/>
        </authorList>
    </citation>
    <scope>NUCLEOTIDE SEQUENCE [LARGE SCALE GENOMIC DNA]</scope>
</reference>
<keyword evidence="1" id="KW-1133">Transmembrane helix</keyword>
<protein>
    <recommendedName>
        <fullName evidence="4">Type II secretion system protein</fullName>
    </recommendedName>
</protein>
<dbReference type="EMBL" id="PFLF01000109">
    <property type="protein sequence ID" value="PIY68594.1"/>
    <property type="molecule type" value="Genomic_DNA"/>
</dbReference>
<dbReference type="Proteomes" id="UP000230108">
    <property type="component" value="Unassembled WGS sequence"/>
</dbReference>
<keyword evidence="1" id="KW-0812">Transmembrane</keyword>
<evidence type="ECO:0000313" key="2">
    <source>
        <dbReference type="EMBL" id="PIY68594.1"/>
    </source>
</evidence>
<name>A0A2M7QBI6_9BACT</name>
<keyword evidence="1" id="KW-0472">Membrane</keyword>
<organism evidence="2 3">
    <name type="scientific">Candidatus Roizmanbacteria bacterium CG_4_10_14_0_8_um_filter_39_9</name>
    <dbReference type="NCBI Taxonomy" id="1974829"/>
    <lineage>
        <taxon>Bacteria</taxon>
        <taxon>Candidatus Roizmaniibacteriota</taxon>
    </lineage>
</organism>
<dbReference type="AlphaFoldDB" id="A0A2M7QBI6"/>
<comment type="caution">
    <text evidence="2">The sequence shown here is derived from an EMBL/GenBank/DDBJ whole genome shotgun (WGS) entry which is preliminary data.</text>
</comment>
<evidence type="ECO:0008006" key="4">
    <source>
        <dbReference type="Google" id="ProtNLM"/>
    </source>
</evidence>
<evidence type="ECO:0000256" key="1">
    <source>
        <dbReference type="SAM" id="Phobius"/>
    </source>
</evidence>
<proteinExistence type="predicted"/>
<evidence type="ECO:0000313" key="3">
    <source>
        <dbReference type="Proteomes" id="UP000230108"/>
    </source>
</evidence>
<feature type="transmembrane region" description="Helical" evidence="1">
    <location>
        <begin position="7"/>
        <end position="32"/>
    </location>
</feature>
<accession>A0A2M7QBI6</accession>
<sequence length="166" mass="18393">MLKSFSLIEVLIFVSILSLFFVTAAMVIVAVLQNTTTNQNKIIATHYAEELRSWLQSEKETNWGGEIYIAPPIINFTQHVSQPLTDFCFNTSPVAGWPLSAGASNCGFSLDNGFRRIATFSAIFADPTTSPGGTYINQVGVNISVEWMDRGRLYSSPLKTVFSIWE</sequence>